<organism evidence="2 3">
    <name type="scientific">Rhodococcus koreensis</name>
    <dbReference type="NCBI Taxonomy" id="99653"/>
    <lineage>
        <taxon>Bacteria</taxon>
        <taxon>Bacillati</taxon>
        <taxon>Actinomycetota</taxon>
        <taxon>Actinomycetes</taxon>
        <taxon>Mycobacteriales</taxon>
        <taxon>Nocardiaceae</taxon>
        <taxon>Rhodococcus</taxon>
    </lineage>
</organism>
<reference evidence="3" key="1">
    <citation type="submission" date="2016-10" db="EMBL/GenBank/DDBJ databases">
        <authorList>
            <person name="Varghese N."/>
            <person name="Submissions S."/>
        </authorList>
    </citation>
    <scope>NUCLEOTIDE SEQUENCE [LARGE SCALE GENOMIC DNA]</scope>
    <source>
        <strain evidence="3">DSM 44498</strain>
    </source>
</reference>
<dbReference type="RefSeq" id="WP_083396016.1">
    <property type="nucleotide sequence ID" value="NZ_FNSV01000009.1"/>
</dbReference>
<evidence type="ECO:0000313" key="2">
    <source>
        <dbReference type="EMBL" id="SED98434.1"/>
    </source>
</evidence>
<name>A0A1H5F5C6_9NOCA</name>
<dbReference type="EMBL" id="FNSV01000009">
    <property type="protein sequence ID" value="SED98434.1"/>
    <property type="molecule type" value="Genomic_DNA"/>
</dbReference>
<dbReference type="OrthoDB" id="4158323at2"/>
<dbReference type="PROSITE" id="PS50943">
    <property type="entry name" value="HTH_CROC1"/>
    <property type="match status" value="1"/>
</dbReference>
<sequence>MGRDDRAESYFRKRIKAERMARRWSQEDLAKRLAERGLTAHPTTIAKIEAGTRAIKLDEAAELAALFDISLDALLGRGDVEDDLKHATKTLADTAMNAHAVLVKTTESIVEAYELLRQQLDFTGMEKGIIEGRQFDISGLSLEHIRALMIWTSQDLLRDALYKASMSLSTVAWAHYATPIQVRDGWDGIMQRVEQLRRENPEDPLRLRRRMVFVQQNPDEASETEGEP</sequence>
<dbReference type="InterPro" id="IPR001387">
    <property type="entry name" value="Cro/C1-type_HTH"/>
</dbReference>
<evidence type="ECO:0000313" key="3">
    <source>
        <dbReference type="Proteomes" id="UP000183561"/>
    </source>
</evidence>
<dbReference type="CDD" id="cd00093">
    <property type="entry name" value="HTH_XRE"/>
    <property type="match status" value="1"/>
</dbReference>
<dbReference type="Proteomes" id="UP000183561">
    <property type="component" value="Unassembled WGS sequence"/>
</dbReference>
<dbReference type="AlphaFoldDB" id="A0A1H5F5C6"/>
<gene>
    <name evidence="2" type="ORF">SAMN04490239_9492</name>
</gene>
<dbReference type="SMART" id="SM00530">
    <property type="entry name" value="HTH_XRE"/>
    <property type="match status" value="1"/>
</dbReference>
<evidence type="ECO:0000259" key="1">
    <source>
        <dbReference type="PROSITE" id="PS50943"/>
    </source>
</evidence>
<dbReference type="Pfam" id="PF01381">
    <property type="entry name" value="HTH_3"/>
    <property type="match status" value="1"/>
</dbReference>
<dbReference type="InterPro" id="IPR010982">
    <property type="entry name" value="Lambda_DNA-bd_dom_sf"/>
</dbReference>
<proteinExistence type="predicted"/>
<dbReference type="Gene3D" id="1.10.260.40">
    <property type="entry name" value="lambda repressor-like DNA-binding domains"/>
    <property type="match status" value="1"/>
</dbReference>
<keyword evidence="3" id="KW-1185">Reference proteome</keyword>
<dbReference type="SUPFAM" id="SSF47413">
    <property type="entry name" value="lambda repressor-like DNA-binding domains"/>
    <property type="match status" value="1"/>
</dbReference>
<accession>A0A1H5F5C6</accession>
<feature type="domain" description="HTH cro/C1-type" evidence="1">
    <location>
        <begin position="15"/>
        <end position="74"/>
    </location>
</feature>
<protein>
    <submittedName>
        <fullName evidence="2">Helix-turn-helix domain-containing protein</fullName>
    </submittedName>
</protein>
<dbReference type="GO" id="GO:0003677">
    <property type="term" value="F:DNA binding"/>
    <property type="evidence" value="ECO:0007669"/>
    <property type="project" value="InterPro"/>
</dbReference>